<dbReference type="PANTHER" id="PTHR36985">
    <property type="entry name" value="TRANSLOCATION AND ASSEMBLY MODULE SUBUNIT TAMB"/>
    <property type="match status" value="1"/>
</dbReference>
<organism evidence="7 8">
    <name type="scientific">Algoriphagus locisalis</name>
    <dbReference type="NCBI Taxonomy" id="305507"/>
    <lineage>
        <taxon>Bacteria</taxon>
        <taxon>Pseudomonadati</taxon>
        <taxon>Bacteroidota</taxon>
        <taxon>Cytophagia</taxon>
        <taxon>Cytophagales</taxon>
        <taxon>Cyclobacteriaceae</taxon>
        <taxon>Algoriphagus</taxon>
    </lineage>
</organism>
<proteinExistence type="predicted"/>
<dbReference type="GO" id="GO:0009306">
    <property type="term" value="P:protein secretion"/>
    <property type="evidence" value="ECO:0007669"/>
    <property type="project" value="InterPro"/>
</dbReference>
<sequence>MKILGITIAVILVIVSALILFIRSPWGQGIIVDKATSYVSEKTGTEVSIERLFITFSGNIYLEELYLEDTKGDTLVYSKNLEAGVAFGPLLTTGNISVTKLDWEGLVARVSRSAETEQFNFDFLIEAFSSQAVDSTQTVAADTTASDPLKIKLSPISLRDFDIKYLDEVMGIDAEILLGELDVTIPGLDLEEYEFDIEEVTLKNTKIKYHQTKPFPPSEESAEESPSPIVNVDELVLANVSADYVSEPDKQNAQVQIGSLLVELPKADLRTQTIELTTLALDKSSILFHDFSTDTPVESSESTSESSPFAWPDWIVEAEKIDIDSTNIEYKSADVAVQKGSFNPEAIVISNLRFDAEDLFLKDEEVGLSLQEFHFQEGSGFALKEFQFDLEAGNDSAELDNLLLATNRSNLDATIGLEYPSIQALIDDYESLKFDLEINESKLDVRDSYFFDPTLAQDTLIRELAKDPILLDLIARGDLKDLDIPSLNLHWGASDFSANGMVKNPMDVDLLSFDFPEINLLTNRETLLKFAKEEDYGVKFPEQLDLQASASGMLDDLLADLDLQTDMGNILLAGTYQNDGQLAFDADLKVDQLQLGNLLKQPEFDTLTFEIIANGSGSDLNNLNAELSSTFERLRLYGSDYSGLKLKGKLVDGAGDLEAGLNSEFLDFSLLTELDLDSTNSIINLHLDLEGADFYALGLTANNYRAKLILDANFEGNPAEFDLKALLHEGTILYDDRNYPLGKISLEASVREDSTSVDIASKLLNGYMRTNTNPTDLTTALTAHFRHYLDELDSSYQVGEGNIVMNMDLKISDDPLLTDVLLQGLQEFDSASIKADYYQEIDSLTATIEFPYVNYGGTEVDSLGLRIRSNENVFRLYFGFQDLTSGPLSMDKTFVTGQLADSRMYFDFHSYEDEERTYHVSSDIGLDGDTLSYHVSSIDLILKGEQWNVPEENLVKYSGESLEFKDFTFSKANQELSMVNNVEGFTDENIALVFEGFRLSTITSLLNPEEIIAGGKMDGRLVVENPFGATGLMGELRVDSLKVLDVPLGNMNLDATAKSLGNYILALSLKDDGVDFDLNGEFVADEAGGNFDIQMDLNRIEMQKIAGLSQDQILDGSGYLSGTITANGTTNEPKYEGEFQFHEASFVPAQLSTKYILSNETIRVDNEGLYFDQFTIRDTESNTFEIDGTVFTESYINPSFDLKLTADNFLAVNSTDKENDLVYGKASLDADVTIRGDLVLPIVRAELGVKNNTDLTVIIPESQLDLVEREGVVLFVNKENPYDILTRQTEETTSAFSGFDIRALLKTDPDALFTIVIDPATGDNLQISGDSDLQMDINPNGRITLSGNYEITGGHYEMSLYNLVSRKFKINPGSRITWNGDPMDASMDIQAIYEVETGASELMSAQLTGSTNQTQNQYQQQLPFLVYLNVKGELLRPEISFTLDMPENQRGAFGGNVYSRVLQINEQEDELNKQVFSLLVLNRFFPSSGSDGSNGGAEAIARNSVSQVLSDQMNALSSKLFGDSGFQVGFDVDSYQDYQSGSAQNRTDLNISAQQTLFDDRLIVQVGSQVDLEGSSQSSEQANSVLANISFEYMLTEDGRWRIRAFRKNQFESIIDGQLIVTGGGLIFNREFNEFPELWRAPDPEEEDKTNPIDELEEKSNKEKRAERRKEKKEAKEAQENED</sequence>
<evidence type="ECO:0000259" key="6">
    <source>
        <dbReference type="Pfam" id="PF04357"/>
    </source>
</evidence>
<name>A0A1I6ZWS1_9BACT</name>
<evidence type="ECO:0000256" key="5">
    <source>
        <dbReference type="SAM" id="MobiDB-lite"/>
    </source>
</evidence>
<comment type="subcellular location">
    <subcellularLocation>
        <location evidence="1">Membrane</location>
        <topology evidence="1">Single-pass membrane protein</topology>
    </subcellularLocation>
</comment>
<dbReference type="STRING" id="305507.SAMN04489724_1515"/>
<evidence type="ECO:0000256" key="1">
    <source>
        <dbReference type="ARBA" id="ARBA00004167"/>
    </source>
</evidence>
<evidence type="ECO:0000256" key="4">
    <source>
        <dbReference type="ARBA" id="ARBA00023136"/>
    </source>
</evidence>
<feature type="domain" description="Translocation and assembly module TamB C-terminal" evidence="6">
    <location>
        <begin position="1173"/>
        <end position="1632"/>
    </location>
</feature>
<feature type="region of interest" description="Disordered" evidence="5">
    <location>
        <begin position="1638"/>
        <end position="1683"/>
    </location>
</feature>
<dbReference type="RefSeq" id="WP_244545464.1">
    <property type="nucleotide sequence ID" value="NZ_FPBF01000002.1"/>
</dbReference>
<keyword evidence="4" id="KW-0472">Membrane</keyword>
<dbReference type="InterPro" id="IPR007452">
    <property type="entry name" value="TamB_C"/>
</dbReference>
<dbReference type="PANTHER" id="PTHR36985:SF1">
    <property type="entry name" value="TRANSLOCATION AND ASSEMBLY MODULE SUBUNIT TAMB"/>
    <property type="match status" value="1"/>
</dbReference>
<evidence type="ECO:0000313" key="8">
    <source>
        <dbReference type="Proteomes" id="UP000199673"/>
    </source>
</evidence>
<evidence type="ECO:0000256" key="3">
    <source>
        <dbReference type="ARBA" id="ARBA00022989"/>
    </source>
</evidence>
<dbReference type="Pfam" id="PF04357">
    <property type="entry name" value="TamB"/>
    <property type="match status" value="1"/>
</dbReference>
<reference evidence="8" key="1">
    <citation type="submission" date="2016-10" db="EMBL/GenBank/DDBJ databases">
        <authorList>
            <person name="Varghese N."/>
            <person name="Submissions S."/>
        </authorList>
    </citation>
    <scope>NUCLEOTIDE SEQUENCE [LARGE SCALE GENOMIC DNA]</scope>
    <source>
        <strain evidence="8">DSM 23445</strain>
    </source>
</reference>
<evidence type="ECO:0000256" key="2">
    <source>
        <dbReference type="ARBA" id="ARBA00022692"/>
    </source>
</evidence>
<dbReference type="Proteomes" id="UP000199673">
    <property type="component" value="Unassembled WGS sequence"/>
</dbReference>
<feature type="compositionally biased region" description="Basic and acidic residues" evidence="5">
    <location>
        <begin position="1658"/>
        <end position="1683"/>
    </location>
</feature>
<keyword evidence="8" id="KW-1185">Reference proteome</keyword>
<keyword evidence="3" id="KW-1133">Transmembrane helix</keyword>
<protein>
    <recommendedName>
        <fullName evidence="6">Translocation and assembly module TamB C-terminal domain-containing protein</fullName>
    </recommendedName>
</protein>
<evidence type="ECO:0000313" key="7">
    <source>
        <dbReference type="EMBL" id="SFT67112.1"/>
    </source>
</evidence>
<dbReference type="EMBL" id="FPBF01000002">
    <property type="protein sequence ID" value="SFT67112.1"/>
    <property type="molecule type" value="Genomic_DNA"/>
</dbReference>
<accession>A0A1I6ZWS1</accession>
<gene>
    <name evidence="7" type="ORF">SAMN04489724_1515</name>
</gene>
<dbReference type="GO" id="GO:0005886">
    <property type="term" value="C:plasma membrane"/>
    <property type="evidence" value="ECO:0007669"/>
    <property type="project" value="InterPro"/>
</dbReference>
<keyword evidence="2" id="KW-0812">Transmembrane</keyword>